<evidence type="ECO:0000256" key="1">
    <source>
        <dbReference type="SAM" id="SignalP"/>
    </source>
</evidence>
<evidence type="ECO:0000313" key="2">
    <source>
        <dbReference type="EMBL" id="MEE2526192.1"/>
    </source>
</evidence>
<keyword evidence="3" id="KW-1185">Reference proteome</keyword>
<dbReference type="Proteomes" id="UP001354971">
    <property type="component" value="Unassembled WGS sequence"/>
</dbReference>
<accession>A0ABU7LQL1</accession>
<reference evidence="2 3" key="1">
    <citation type="submission" date="2024-01" db="EMBL/GenBank/DDBJ databases">
        <title>Hyphobacterium bacterium isolated from marine sediment.</title>
        <authorList>
            <person name="Zhao S."/>
        </authorList>
    </citation>
    <scope>NUCLEOTIDE SEQUENCE [LARGE SCALE GENOMIC DNA]</scope>
    <source>
        <strain evidence="3">HN65</strain>
    </source>
</reference>
<proteinExistence type="predicted"/>
<evidence type="ECO:0000313" key="3">
    <source>
        <dbReference type="Proteomes" id="UP001354971"/>
    </source>
</evidence>
<gene>
    <name evidence="2" type="ORF">V0U79_07420</name>
</gene>
<name>A0ABU7LQL1_9PROT</name>
<dbReference type="RefSeq" id="WP_330198855.1">
    <property type="nucleotide sequence ID" value="NZ_JAZDRP010000004.1"/>
</dbReference>
<organism evidence="2 3">
    <name type="scientific">Hyphobacterium lacteum</name>
    <dbReference type="NCBI Taxonomy" id="3116575"/>
    <lineage>
        <taxon>Bacteria</taxon>
        <taxon>Pseudomonadati</taxon>
        <taxon>Pseudomonadota</taxon>
        <taxon>Alphaproteobacteria</taxon>
        <taxon>Maricaulales</taxon>
        <taxon>Maricaulaceae</taxon>
        <taxon>Hyphobacterium</taxon>
    </lineage>
</organism>
<feature type="signal peptide" evidence="1">
    <location>
        <begin position="1"/>
        <end position="19"/>
    </location>
</feature>
<protein>
    <submittedName>
        <fullName evidence="2">Uncharacterized protein</fullName>
    </submittedName>
</protein>
<sequence>MKYFTAAIIALGLAASVQADHHGRGQEQLNGFPGIYRAGFGTFTFTGDGYLSIVVNSSNVTAAIYRYSIDEGVMALRDISPPAFFPEEQAACALDNDGVYEITDRAGGFTFTLIEDPCPARVNLINGRDLDDYVRPE</sequence>
<comment type="caution">
    <text evidence="2">The sequence shown here is derived from an EMBL/GenBank/DDBJ whole genome shotgun (WGS) entry which is preliminary data.</text>
</comment>
<dbReference type="EMBL" id="JAZDRP010000004">
    <property type="protein sequence ID" value="MEE2526192.1"/>
    <property type="molecule type" value="Genomic_DNA"/>
</dbReference>
<feature type="chain" id="PRO_5045373155" evidence="1">
    <location>
        <begin position="20"/>
        <end position="137"/>
    </location>
</feature>
<keyword evidence="1" id="KW-0732">Signal</keyword>